<dbReference type="InterPro" id="IPR026968">
    <property type="entry name" value="PcaD/CatD"/>
</dbReference>
<name>A0A6B3LVU1_9BACT</name>
<accession>A0A6B3LVU1</accession>
<dbReference type="PRINTS" id="PR00111">
    <property type="entry name" value="ABHYDROLASE"/>
</dbReference>
<evidence type="ECO:0000259" key="1">
    <source>
        <dbReference type="Pfam" id="PF00561"/>
    </source>
</evidence>
<dbReference type="Gene3D" id="3.40.50.1820">
    <property type="entry name" value="alpha/beta hydrolase"/>
    <property type="match status" value="1"/>
</dbReference>
<dbReference type="EC" id="3.1.1.24" evidence="2"/>
<gene>
    <name evidence="2" type="primary">pcaD</name>
    <name evidence="2" type="ORF">GXP69_15400</name>
</gene>
<dbReference type="EMBL" id="JAAGWD010000007">
    <property type="protein sequence ID" value="NEM99085.1"/>
    <property type="molecule type" value="Genomic_DNA"/>
</dbReference>
<dbReference type="GO" id="GO:0042952">
    <property type="term" value="P:beta-ketoadipate pathway"/>
    <property type="evidence" value="ECO:0007669"/>
    <property type="project" value="InterPro"/>
</dbReference>
<dbReference type="GO" id="GO:0047570">
    <property type="term" value="F:3-oxoadipate enol-lactonase activity"/>
    <property type="evidence" value="ECO:0007669"/>
    <property type="project" value="UniProtKB-EC"/>
</dbReference>
<reference evidence="2 3" key="1">
    <citation type="submission" date="2020-02" db="EMBL/GenBank/DDBJ databases">
        <authorList>
            <person name="Kim M.K."/>
        </authorList>
    </citation>
    <scope>NUCLEOTIDE SEQUENCE [LARGE SCALE GENOMIC DNA]</scope>
    <source>
        <strain evidence="2 3">BT327</strain>
    </source>
</reference>
<dbReference type="NCBIfam" id="TIGR02427">
    <property type="entry name" value="protocat_pcaD"/>
    <property type="match status" value="1"/>
</dbReference>
<dbReference type="RefSeq" id="WP_163915982.1">
    <property type="nucleotide sequence ID" value="NZ_JAAGWD010000007.1"/>
</dbReference>
<protein>
    <submittedName>
        <fullName evidence="2">3-oxoadipate enol-lactonase</fullName>
        <ecNumber evidence="2">3.1.1.24</ecNumber>
    </submittedName>
</protein>
<feature type="domain" description="AB hydrolase-1" evidence="1">
    <location>
        <begin position="23"/>
        <end position="243"/>
    </location>
</feature>
<evidence type="ECO:0000313" key="3">
    <source>
        <dbReference type="Proteomes" id="UP000474777"/>
    </source>
</evidence>
<keyword evidence="3" id="KW-1185">Reference proteome</keyword>
<organism evidence="2 3">
    <name type="scientific">Pontibacter burrus</name>
    <dbReference type="NCBI Taxonomy" id="2704466"/>
    <lineage>
        <taxon>Bacteria</taxon>
        <taxon>Pseudomonadati</taxon>
        <taxon>Bacteroidota</taxon>
        <taxon>Cytophagia</taxon>
        <taxon>Cytophagales</taxon>
        <taxon>Hymenobacteraceae</taxon>
        <taxon>Pontibacter</taxon>
    </lineage>
</organism>
<proteinExistence type="predicted"/>
<evidence type="ECO:0000313" key="2">
    <source>
        <dbReference type="EMBL" id="NEM99085.1"/>
    </source>
</evidence>
<dbReference type="AlphaFoldDB" id="A0A6B3LVU1"/>
<dbReference type="InterPro" id="IPR029058">
    <property type="entry name" value="AB_hydrolase_fold"/>
</dbReference>
<dbReference type="Pfam" id="PF00561">
    <property type="entry name" value="Abhydrolase_1"/>
    <property type="match status" value="1"/>
</dbReference>
<sequence length="269" mass="30522">MSTIKLSNYTCFYNFQDSGMEDTLVLSNSLGTDYTMWDKLVELLGNDYNVLRYDTRGHGQSTIEADEVTIAELGQDVLELLDHLKLEKVYFCGLSMGGLIGQWLGIYAPQRFKKIILANTAAKIGTVEGWNNRIEQVKEHGLESILDGTEQRWFTPKFREEHPETVHAILQKFAQNPVRGYTANCAAVRDADFRNQLQDLRVPVLIISGLQDEVTTPADGEFMAARIPQARHECIDANHLSSVELPEAFAKNLLYFMKNEGDFYLKIYS</sequence>
<dbReference type="InterPro" id="IPR000073">
    <property type="entry name" value="AB_hydrolase_1"/>
</dbReference>
<dbReference type="SUPFAM" id="SSF53474">
    <property type="entry name" value="alpha/beta-Hydrolases"/>
    <property type="match status" value="1"/>
</dbReference>
<comment type="caution">
    <text evidence="2">The sequence shown here is derived from an EMBL/GenBank/DDBJ whole genome shotgun (WGS) entry which is preliminary data.</text>
</comment>
<dbReference type="PANTHER" id="PTHR43433">
    <property type="entry name" value="HYDROLASE, ALPHA/BETA FOLD FAMILY PROTEIN"/>
    <property type="match status" value="1"/>
</dbReference>
<dbReference type="Proteomes" id="UP000474777">
    <property type="component" value="Unassembled WGS sequence"/>
</dbReference>
<dbReference type="InterPro" id="IPR050471">
    <property type="entry name" value="AB_hydrolase"/>
</dbReference>
<dbReference type="PANTHER" id="PTHR43433:SF5">
    <property type="entry name" value="AB HYDROLASE-1 DOMAIN-CONTAINING PROTEIN"/>
    <property type="match status" value="1"/>
</dbReference>
<keyword evidence="2" id="KW-0378">Hydrolase</keyword>